<dbReference type="STRING" id="443218.AS9A_3218"/>
<evidence type="ECO:0000256" key="3">
    <source>
        <dbReference type="ARBA" id="ARBA00022679"/>
    </source>
</evidence>
<evidence type="ECO:0000313" key="8">
    <source>
        <dbReference type="Proteomes" id="UP000009235"/>
    </source>
</evidence>
<dbReference type="GO" id="GO:0003841">
    <property type="term" value="F:1-acylglycerol-3-phosphate O-acyltransferase activity"/>
    <property type="evidence" value="ECO:0007669"/>
    <property type="project" value="TreeGrafter"/>
</dbReference>
<dbReference type="eggNOG" id="COG0204">
    <property type="taxonomic scope" value="Bacteria"/>
</dbReference>
<organism evidence="7 8">
    <name type="scientific">Hoyosella subflava (strain DSM 45089 / JCM 17490 / NBRC 109087 / DQS3-9A1)</name>
    <name type="common">Amycolicicoccus subflavus</name>
    <dbReference type="NCBI Taxonomy" id="443218"/>
    <lineage>
        <taxon>Bacteria</taxon>
        <taxon>Bacillati</taxon>
        <taxon>Actinomycetota</taxon>
        <taxon>Actinomycetes</taxon>
        <taxon>Mycobacteriales</taxon>
        <taxon>Hoyosellaceae</taxon>
        <taxon>Hoyosella</taxon>
    </lineage>
</organism>
<evidence type="ECO:0000256" key="5">
    <source>
        <dbReference type="ARBA" id="ARBA00023315"/>
    </source>
</evidence>
<dbReference type="RefSeq" id="WP_013808012.1">
    <property type="nucleotide sequence ID" value="NC_015564.1"/>
</dbReference>
<keyword evidence="3 7" id="KW-0808">Transferase</keyword>
<keyword evidence="2" id="KW-0444">Lipid biosynthesis</keyword>
<name>F6ENJ4_HOYSD</name>
<dbReference type="PANTHER" id="PTHR10434:SF64">
    <property type="entry name" value="1-ACYL-SN-GLYCEROL-3-PHOSPHATE ACYLTRANSFERASE-RELATED"/>
    <property type="match status" value="1"/>
</dbReference>
<keyword evidence="5 7" id="KW-0012">Acyltransferase</keyword>
<evidence type="ECO:0000313" key="7">
    <source>
        <dbReference type="EMBL" id="AEF41663.1"/>
    </source>
</evidence>
<evidence type="ECO:0000256" key="4">
    <source>
        <dbReference type="ARBA" id="ARBA00023098"/>
    </source>
</evidence>
<keyword evidence="4" id="KW-0443">Lipid metabolism</keyword>
<feature type="domain" description="Phospholipid/glycerol acyltransferase" evidence="6">
    <location>
        <begin position="102"/>
        <end position="214"/>
    </location>
</feature>
<accession>F6ENJ4</accession>
<keyword evidence="8" id="KW-1185">Reference proteome</keyword>
<sequence length="293" mass="31831">MSLPQGFHVTTTHAWMPVSPCGAGCIPPDRPGAGRWIAATRLVRTAGVLAAAPALFTVQPLIPVAPRVRLQCAFSRLLLASLGLRIVVVDKTGGVHPQQRGVLIVANHISWLDPVVISAIAPSSFVARSDMLTWPVIGHLARCARTIPIARENLRALPGTLHEVTRRLRAGHRVAVFPEGTTWCGRSWGTFRPAFFQAAFDSAVSVAPVHIRYTDAAGKLRTEPCFVGDDGFVQAFLRILRLRDTTVEITLLQHEPPIGDRKTLAARCEAHLRQADFAQLTFDGTFSPDPIVA</sequence>
<dbReference type="Pfam" id="PF01553">
    <property type="entry name" value="Acyltransferase"/>
    <property type="match status" value="1"/>
</dbReference>
<dbReference type="InterPro" id="IPR002123">
    <property type="entry name" value="Plipid/glycerol_acylTrfase"/>
</dbReference>
<evidence type="ECO:0000259" key="6">
    <source>
        <dbReference type="SMART" id="SM00563"/>
    </source>
</evidence>
<dbReference type="SUPFAM" id="SSF69593">
    <property type="entry name" value="Glycerol-3-phosphate (1)-acyltransferase"/>
    <property type="match status" value="1"/>
</dbReference>
<dbReference type="KEGG" id="asd:AS9A_3218"/>
<dbReference type="EMBL" id="CP002786">
    <property type="protein sequence ID" value="AEF41663.1"/>
    <property type="molecule type" value="Genomic_DNA"/>
</dbReference>
<dbReference type="OrthoDB" id="5184723at2"/>
<dbReference type="AlphaFoldDB" id="F6ENJ4"/>
<dbReference type="GO" id="GO:0006654">
    <property type="term" value="P:phosphatidic acid biosynthetic process"/>
    <property type="evidence" value="ECO:0007669"/>
    <property type="project" value="TreeGrafter"/>
</dbReference>
<reference evidence="7 8" key="1">
    <citation type="journal article" date="2011" name="J. Bacteriol.">
        <title>Complete genome sequence of Amycolicicoccus subflavus DQS3-9A1T, an actinomycete isolated from crude oil-polluted soil.</title>
        <authorList>
            <person name="Cai M."/>
            <person name="Chen W.M."/>
            <person name="Nie Y."/>
            <person name="Chi C.Q."/>
            <person name="Wang Y.N."/>
            <person name="Tang Y.Q."/>
            <person name="Li G.Y."/>
            <person name="Wu X.L."/>
        </authorList>
    </citation>
    <scope>NUCLEOTIDE SEQUENCE [LARGE SCALE GENOMIC DNA]</scope>
    <source>
        <strain evidence="8">DSM 45089 / DQS3-9A1</strain>
    </source>
</reference>
<comment type="pathway">
    <text evidence="1">Lipid metabolism.</text>
</comment>
<evidence type="ECO:0000256" key="2">
    <source>
        <dbReference type="ARBA" id="ARBA00022516"/>
    </source>
</evidence>
<dbReference type="PANTHER" id="PTHR10434">
    <property type="entry name" value="1-ACYL-SN-GLYCEROL-3-PHOSPHATE ACYLTRANSFERASE"/>
    <property type="match status" value="1"/>
</dbReference>
<dbReference type="HOGENOM" id="CLU_027938_0_0_11"/>
<dbReference type="Proteomes" id="UP000009235">
    <property type="component" value="Chromosome"/>
</dbReference>
<gene>
    <name evidence="7" type="ordered locus">AS9A_3218</name>
</gene>
<dbReference type="SMART" id="SM00563">
    <property type="entry name" value="PlsC"/>
    <property type="match status" value="1"/>
</dbReference>
<evidence type="ECO:0000256" key="1">
    <source>
        <dbReference type="ARBA" id="ARBA00005189"/>
    </source>
</evidence>
<dbReference type="CDD" id="cd07989">
    <property type="entry name" value="LPLAT_AGPAT-like"/>
    <property type="match status" value="1"/>
</dbReference>
<protein>
    <submittedName>
        <fullName evidence="7">Possible acyltransferase</fullName>
    </submittedName>
</protein>
<proteinExistence type="predicted"/>